<dbReference type="Pfam" id="PF00072">
    <property type="entry name" value="Response_reg"/>
    <property type="match status" value="1"/>
</dbReference>
<evidence type="ECO:0000256" key="5">
    <source>
        <dbReference type="ARBA" id="ARBA00022741"/>
    </source>
</evidence>
<evidence type="ECO:0000259" key="10">
    <source>
        <dbReference type="PROSITE" id="PS50109"/>
    </source>
</evidence>
<dbReference type="EC" id="2.7.13.3" evidence="2"/>
<keyword evidence="5" id="KW-0547">Nucleotide-binding</keyword>
<dbReference type="SMART" id="SM00387">
    <property type="entry name" value="HATPase_c"/>
    <property type="match status" value="1"/>
</dbReference>
<dbReference type="PRINTS" id="PR00344">
    <property type="entry name" value="BCTRLSENSOR"/>
</dbReference>
<sequence length="359" mass="40949">MQILLIEDNPDHAELVQETLHSAYPKNADIHWVDRLSPGLEKLKNNNYDLFLCDLKLPDSTIETTVSALQNIQTFTPIVVLTSLDDEGIAKLLINTGVQDYIPKENLDPDFLQRVCNHSIERKKQTVELENRNADQARFCFSLCHDFKEPIRKISTMLSMLRTDIEPKIELTEENQWCFDSVQKNATSLISLIDGLYEYLSLESGEITFTSINLNHLVLQIKSQFLEDNTTASISHDDLPVIEGIESQILFLIKNIIHNGIKYNARAPQINIRHELDANKKYCHLFIQDNGIGLKEEHFEEIFSPFKRLHSKSKYPGTGLGLSIAKRVVENHRGKISIESELGLGTTFKITLPLKQNIV</sequence>
<dbReference type="RefSeq" id="WP_303490859.1">
    <property type="nucleotide sequence ID" value="NZ_JAUOPB010000002.1"/>
</dbReference>
<feature type="domain" description="Histidine kinase" evidence="10">
    <location>
        <begin position="142"/>
        <end position="356"/>
    </location>
</feature>
<dbReference type="InterPro" id="IPR005467">
    <property type="entry name" value="His_kinase_dom"/>
</dbReference>
<dbReference type="InterPro" id="IPR050351">
    <property type="entry name" value="BphY/WalK/GraS-like"/>
</dbReference>
<dbReference type="SUPFAM" id="SSF52172">
    <property type="entry name" value="CheY-like"/>
    <property type="match status" value="1"/>
</dbReference>
<dbReference type="Gene3D" id="3.40.50.2300">
    <property type="match status" value="1"/>
</dbReference>
<comment type="caution">
    <text evidence="12">The sequence shown here is derived from an EMBL/GenBank/DDBJ whole genome shotgun (WGS) entry which is preliminary data.</text>
</comment>
<dbReference type="InterPro" id="IPR001789">
    <property type="entry name" value="Sig_transdc_resp-reg_receiver"/>
</dbReference>
<keyword evidence="3 9" id="KW-0597">Phosphoprotein</keyword>
<proteinExistence type="predicted"/>
<dbReference type="PANTHER" id="PTHR42878:SF7">
    <property type="entry name" value="SENSOR HISTIDINE KINASE GLRK"/>
    <property type="match status" value="1"/>
</dbReference>
<dbReference type="Gene3D" id="1.10.287.130">
    <property type="match status" value="1"/>
</dbReference>
<dbReference type="SUPFAM" id="SSF55874">
    <property type="entry name" value="ATPase domain of HSP90 chaperone/DNA topoisomerase II/histidine kinase"/>
    <property type="match status" value="1"/>
</dbReference>
<dbReference type="GO" id="GO:0000156">
    <property type="term" value="F:phosphorelay response regulator activity"/>
    <property type="evidence" value="ECO:0007669"/>
    <property type="project" value="TreeGrafter"/>
</dbReference>
<dbReference type="InterPro" id="IPR003594">
    <property type="entry name" value="HATPase_dom"/>
</dbReference>
<dbReference type="InterPro" id="IPR036890">
    <property type="entry name" value="HATPase_C_sf"/>
</dbReference>
<evidence type="ECO:0000256" key="7">
    <source>
        <dbReference type="ARBA" id="ARBA00022840"/>
    </source>
</evidence>
<organism evidence="12 13">
    <name type="scientific">Saccharophagus degradans</name>
    <dbReference type="NCBI Taxonomy" id="86304"/>
    <lineage>
        <taxon>Bacteria</taxon>
        <taxon>Pseudomonadati</taxon>
        <taxon>Pseudomonadota</taxon>
        <taxon>Gammaproteobacteria</taxon>
        <taxon>Cellvibrionales</taxon>
        <taxon>Cellvibrionaceae</taxon>
        <taxon>Saccharophagus</taxon>
    </lineage>
</organism>
<evidence type="ECO:0000256" key="1">
    <source>
        <dbReference type="ARBA" id="ARBA00000085"/>
    </source>
</evidence>
<evidence type="ECO:0000256" key="6">
    <source>
        <dbReference type="ARBA" id="ARBA00022777"/>
    </source>
</evidence>
<evidence type="ECO:0000256" key="9">
    <source>
        <dbReference type="PROSITE-ProRule" id="PRU00169"/>
    </source>
</evidence>
<dbReference type="GO" id="GO:0000155">
    <property type="term" value="F:phosphorelay sensor kinase activity"/>
    <property type="evidence" value="ECO:0007669"/>
    <property type="project" value="InterPro"/>
</dbReference>
<dbReference type="EMBL" id="JAUOPB010000002">
    <property type="protein sequence ID" value="MDO6421416.1"/>
    <property type="molecule type" value="Genomic_DNA"/>
</dbReference>
<keyword evidence="4" id="KW-0808">Transferase</keyword>
<dbReference type="InterPro" id="IPR036097">
    <property type="entry name" value="HisK_dim/P_sf"/>
</dbReference>
<dbReference type="SMART" id="SM00448">
    <property type="entry name" value="REC"/>
    <property type="match status" value="1"/>
</dbReference>
<name>A0AAW7X0X4_9GAMM</name>
<dbReference type="Gene3D" id="3.30.565.10">
    <property type="entry name" value="Histidine kinase-like ATPase, C-terminal domain"/>
    <property type="match status" value="1"/>
</dbReference>
<evidence type="ECO:0000256" key="4">
    <source>
        <dbReference type="ARBA" id="ARBA00022679"/>
    </source>
</evidence>
<reference evidence="12" key="1">
    <citation type="submission" date="2023-07" db="EMBL/GenBank/DDBJ databases">
        <title>Genome content predicts the carbon catabolic preferences of heterotrophic bacteria.</title>
        <authorList>
            <person name="Gralka M."/>
        </authorList>
    </citation>
    <scope>NUCLEOTIDE SEQUENCE</scope>
    <source>
        <strain evidence="12">I3M17_2</strain>
    </source>
</reference>
<dbReference type="InterPro" id="IPR011006">
    <property type="entry name" value="CheY-like_superfamily"/>
</dbReference>
<feature type="domain" description="Response regulatory" evidence="11">
    <location>
        <begin position="2"/>
        <end position="119"/>
    </location>
</feature>
<evidence type="ECO:0000313" key="13">
    <source>
        <dbReference type="Proteomes" id="UP001169760"/>
    </source>
</evidence>
<dbReference type="PANTHER" id="PTHR42878">
    <property type="entry name" value="TWO-COMPONENT HISTIDINE KINASE"/>
    <property type="match status" value="1"/>
</dbReference>
<keyword evidence="6" id="KW-0418">Kinase</keyword>
<dbReference type="GO" id="GO:0005524">
    <property type="term" value="F:ATP binding"/>
    <property type="evidence" value="ECO:0007669"/>
    <property type="project" value="UniProtKB-KW"/>
</dbReference>
<dbReference type="CDD" id="cd00156">
    <property type="entry name" value="REC"/>
    <property type="match status" value="1"/>
</dbReference>
<keyword evidence="8" id="KW-0902">Two-component regulatory system</keyword>
<dbReference type="SUPFAM" id="SSF47384">
    <property type="entry name" value="Homodimeric domain of signal transducing histidine kinase"/>
    <property type="match status" value="1"/>
</dbReference>
<dbReference type="GO" id="GO:0007234">
    <property type="term" value="P:osmosensory signaling via phosphorelay pathway"/>
    <property type="evidence" value="ECO:0007669"/>
    <property type="project" value="TreeGrafter"/>
</dbReference>
<accession>A0AAW7X0X4</accession>
<dbReference type="GO" id="GO:0005886">
    <property type="term" value="C:plasma membrane"/>
    <property type="evidence" value="ECO:0007669"/>
    <property type="project" value="UniProtKB-ARBA"/>
</dbReference>
<dbReference type="Proteomes" id="UP001169760">
    <property type="component" value="Unassembled WGS sequence"/>
</dbReference>
<evidence type="ECO:0000259" key="11">
    <source>
        <dbReference type="PROSITE" id="PS50110"/>
    </source>
</evidence>
<dbReference type="AlphaFoldDB" id="A0AAW7X0X4"/>
<dbReference type="PROSITE" id="PS50110">
    <property type="entry name" value="RESPONSE_REGULATORY"/>
    <property type="match status" value="1"/>
</dbReference>
<keyword evidence="7 12" id="KW-0067">ATP-binding</keyword>
<dbReference type="FunFam" id="3.30.565.10:FF:000006">
    <property type="entry name" value="Sensor histidine kinase WalK"/>
    <property type="match status" value="1"/>
</dbReference>
<feature type="modified residue" description="4-aspartylphosphate" evidence="9">
    <location>
        <position position="54"/>
    </location>
</feature>
<protein>
    <recommendedName>
        <fullName evidence="2">histidine kinase</fullName>
        <ecNumber evidence="2">2.7.13.3</ecNumber>
    </recommendedName>
</protein>
<dbReference type="Pfam" id="PF02518">
    <property type="entry name" value="HATPase_c"/>
    <property type="match status" value="1"/>
</dbReference>
<dbReference type="PROSITE" id="PS50109">
    <property type="entry name" value="HIS_KIN"/>
    <property type="match status" value="1"/>
</dbReference>
<evidence type="ECO:0000256" key="8">
    <source>
        <dbReference type="ARBA" id="ARBA00023012"/>
    </source>
</evidence>
<dbReference type="GO" id="GO:0030295">
    <property type="term" value="F:protein kinase activator activity"/>
    <property type="evidence" value="ECO:0007669"/>
    <property type="project" value="TreeGrafter"/>
</dbReference>
<evidence type="ECO:0000313" key="12">
    <source>
        <dbReference type="EMBL" id="MDO6421416.1"/>
    </source>
</evidence>
<evidence type="ECO:0000256" key="2">
    <source>
        <dbReference type="ARBA" id="ARBA00012438"/>
    </source>
</evidence>
<comment type="catalytic activity">
    <reaction evidence="1">
        <text>ATP + protein L-histidine = ADP + protein N-phospho-L-histidine.</text>
        <dbReference type="EC" id="2.7.13.3"/>
    </reaction>
</comment>
<dbReference type="InterPro" id="IPR004358">
    <property type="entry name" value="Sig_transdc_His_kin-like_C"/>
</dbReference>
<gene>
    <name evidence="12" type="ORF">Q4521_02925</name>
</gene>
<evidence type="ECO:0000256" key="3">
    <source>
        <dbReference type="ARBA" id="ARBA00022553"/>
    </source>
</evidence>